<dbReference type="PROSITE" id="PS00530">
    <property type="entry name" value="RNASE_T2_1"/>
    <property type="match status" value="1"/>
</dbReference>
<dbReference type="FunFam" id="3.90.730.10:FF:000004">
    <property type="entry name" value="Ribonuclease T2-like"/>
    <property type="match status" value="1"/>
</dbReference>
<feature type="active site" evidence="9">
    <location>
        <position position="131"/>
    </location>
</feature>
<proteinExistence type="inferred from homology"/>
<organism evidence="12 13">
    <name type="scientific">Viridothelium virens</name>
    <name type="common">Speckled blister lichen</name>
    <name type="synonym">Trypethelium virens</name>
    <dbReference type="NCBI Taxonomy" id="1048519"/>
    <lineage>
        <taxon>Eukaryota</taxon>
        <taxon>Fungi</taxon>
        <taxon>Dikarya</taxon>
        <taxon>Ascomycota</taxon>
        <taxon>Pezizomycotina</taxon>
        <taxon>Dothideomycetes</taxon>
        <taxon>Dothideomycetes incertae sedis</taxon>
        <taxon>Trypetheliales</taxon>
        <taxon>Trypetheliaceae</taxon>
        <taxon>Viridothelium</taxon>
    </lineage>
</organism>
<evidence type="ECO:0000256" key="5">
    <source>
        <dbReference type="ARBA" id="ARBA00022801"/>
    </source>
</evidence>
<evidence type="ECO:0000256" key="11">
    <source>
        <dbReference type="SAM" id="SignalP"/>
    </source>
</evidence>
<dbReference type="PANTHER" id="PTHR11240:SF79">
    <property type="entry name" value="RIBONUCLEASE T2"/>
    <property type="match status" value="1"/>
</dbReference>
<dbReference type="Pfam" id="PF00445">
    <property type="entry name" value="Ribonuclease_T2"/>
    <property type="match status" value="1"/>
</dbReference>
<evidence type="ECO:0000256" key="7">
    <source>
        <dbReference type="ARBA" id="ARBA00023180"/>
    </source>
</evidence>
<evidence type="ECO:0000256" key="8">
    <source>
        <dbReference type="ARBA" id="ARBA00023239"/>
    </source>
</evidence>
<protein>
    <recommendedName>
        <fullName evidence="2">ribonuclease T2</fullName>
        <ecNumber evidence="2">4.6.1.19</ecNumber>
    </recommendedName>
</protein>
<dbReference type="GO" id="GO:0016787">
    <property type="term" value="F:hydrolase activity"/>
    <property type="evidence" value="ECO:0007669"/>
    <property type="project" value="UniProtKB-KW"/>
</dbReference>
<keyword evidence="3" id="KW-0540">Nuclease</keyword>
<gene>
    <name evidence="12" type="ORF">EV356DRAFT_498687</name>
</gene>
<dbReference type="InterPro" id="IPR036430">
    <property type="entry name" value="RNase_T2-like_sf"/>
</dbReference>
<evidence type="ECO:0000256" key="9">
    <source>
        <dbReference type="PIRSR" id="PIRSR633697-1"/>
    </source>
</evidence>
<dbReference type="SUPFAM" id="SSF55895">
    <property type="entry name" value="Ribonuclease Rh-like"/>
    <property type="match status" value="1"/>
</dbReference>
<keyword evidence="6" id="KW-1015">Disulfide bond</keyword>
<evidence type="ECO:0000256" key="10">
    <source>
        <dbReference type="RuleBase" id="RU004328"/>
    </source>
</evidence>
<dbReference type="EC" id="4.6.1.19" evidence="2"/>
<dbReference type="GO" id="GO:0033897">
    <property type="term" value="F:ribonuclease T2 activity"/>
    <property type="evidence" value="ECO:0007669"/>
    <property type="project" value="UniProtKB-EC"/>
</dbReference>
<keyword evidence="7" id="KW-0325">Glycoprotein</keyword>
<dbReference type="InterPro" id="IPR033130">
    <property type="entry name" value="RNase_T2_His_AS_2"/>
</dbReference>
<reference evidence="12" key="1">
    <citation type="journal article" date="2020" name="Stud. Mycol.">
        <title>101 Dothideomycetes genomes: a test case for predicting lifestyles and emergence of pathogens.</title>
        <authorList>
            <person name="Haridas S."/>
            <person name="Albert R."/>
            <person name="Binder M."/>
            <person name="Bloem J."/>
            <person name="Labutti K."/>
            <person name="Salamov A."/>
            <person name="Andreopoulos B."/>
            <person name="Baker S."/>
            <person name="Barry K."/>
            <person name="Bills G."/>
            <person name="Bluhm B."/>
            <person name="Cannon C."/>
            <person name="Castanera R."/>
            <person name="Culley D."/>
            <person name="Daum C."/>
            <person name="Ezra D."/>
            <person name="Gonzalez J."/>
            <person name="Henrissat B."/>
            <person name="Kuo A."/>
            <person name="Liang C."/>
            <person name="Lipzen A."/>
            <person name="Lutzoni F."/>
            <person name="Magnuson J."/>
            <person name="Mondo S."/>
            <person name="Nolan M."/>
            <person name="Ohm R."/>
            <person name="Pangilinan J."/>
            <person name="Park H.-J."/>
            <person name="Ramirez L."/>
            <person name="Alfaro M."/>
            <person name="Sun H."/>
            <person name="Tritt A."/>
            <person name="Yoshinaga Y."/>
            <person name="Zwiers L.-H."/>
            <person name="Turgeon B."/>
            <person name="Goodwin S."/>
            <person name="Spatafora J."/>
            <person name="Crous P."/>
            <person name="Grigoriev I."/>
        </authorList>
    </citation>
    <scope>NUCLEOTIDE SEQUENCE</scope>
    <source>
        <strain evidence="12">Tuck. ex Michener</strain>
    </source>
</reference>
<name>A0A6A6HEG4_VIRVR</name>
<evidence type="ECO:0000256" key="1">
    <source>
        <dbReference type="ARBA" id="ARBA00007469"/>
    </source>
</evidence>
<keyword evidence="11" id="KW-0732">Signal</keyword>
<dbReference type="Gene3D" id="3.90.730.10">
    <property type="entry name" value="Ribonuclease T2-like"/>
    <property type="match status" value="1"/>
</dbReference>
<dbReference type="AlphaFoldDB" id="A0A6A6HEG4"/>
<evidence type="ECO:0000256" key="3">
    <source>
        <dbReference type="ARBA" id="ARBA00022722"/>
    </source>
</evidence>
<keyword evidence="13" id="KW-1185">Reference proteome</keyword>
<evidence type="ECO:0000313" key="13">
    <source>
        <dbReference type="Proteomes" id="UP000800092"/>
    </source>
</evidence>
<keyword evidence="5" id="KW-0378">Hydrolase</keyword>
<dbReference type="InterPro" id="IPR018188">
    <property type="entry name" value="RNase_T2_His_AS_1"/>
</dbReference>
<dbReference type="GO" id="GO:0003723">
    <property type="term" value="F:RNA binding"/>
    <property type="evidence" value="ECO:0007669"/>
    <property type="project" value="InterPro"/>
</dbReference>
<evidence type="ECO:0000256" key="4">
    <source>
        <dbReference type="ARBA" id="ARBA00022759"/>
    </source>
</evidence>
<dbReference type="PANTHER" id="PTHR11240">
    <property type="entry name" value="RIBONUCLEASE T2"/>
    <property type="match status" value="1"/>
</dbReference>
<feature type="active site" evidence="9">
    <location>
        <position position="127"/>
    </location>
</feature>
<accession>A0A6A6HEG4</accession>
<feature type="signal peptide" evidence="11">
    <location>
        <begin position="1"/>
        <end position="17"/>
    </location>
</feature>
<evidence type="ECO:0000313" key="12">
    <source>
        <dbReference type="EMBL" id="KAF2236239.1"/>
    </source>
</evidence>
<feature type="active site" evidence="9">
    <location>
        <position position="69"/>
    </location>
</feature>
<dbReference type="EMBL" id="ML991786">
    <property type="protein sequence ID" value="KAF2236239.1"/>
    <property type="molecule type" value="Genomic_DNA"/>
</dbReference>
<feature type="chain" id="PRO_5025501985" description="ribonuclease T2" evidence="11">
    <location>
        <begin position="18"/>
        <end position="290"/>
    </location>
</feature>
<dbReference type="GO" id="GO:0005576">
    <property type="term" value="C:extracellular region"/>
    <property type="evidence" value="ECO:0007669"/>
    <property type="project" value="TreeGrafter"/>
</dbReference>
<dbReference type="InterPro" id="IPR001568">
    <property type="entry name" value="RNase_T2-like"/>
</dbReference>
<dbReference type="CDD" id="cd01061">
    <property type="entry name" value="RNase_T2_euk"/>
    <property type="match status" value="1"/>
</dbReference>
<evidence type="ECO:0000256" key="6">
    <source>
        <dbReference type="ARBA" id="ARBA00023157"/>
    </source>
</evidence>
<dbReference type="InterPro" id="IPR033697">
    <property type="entry name" value="Ribonuclease_T2_eukaryotic"/>
</dbReference>
<dbReference type="OrthoDB" id="435754at2759"/>
<dbReference type="Proteomes" id="UP000800092">
    <property type="component" value="Unassembled WGS sequence"/>
</dbReference>
<evidence type="ECO:0000256" key="2">
    <source>
        <dbReference type="ARBA" id="ARBA00012571"/>
    </source>
</evidence>
<sequence length="290" mass="32230">MFKKSLTLAAFATTALGTPPSCPINSPLSCSNTTNVPGTCCFESGGQVLQTQFWDTDPASGPADSWTIHGLWPDFCDGTYPQYCDESRQYTNISCILESYGKADLLSYMNTYWKDYQGQDQTFWEHEWGKHGTCYSTLRPSCYTNYTPQEEVADFFQQTVDLFKGLNTYEFLKNASIVPTTAKNYTNAQIMAALRAPRGVNATIECSDGQLDQVYYTFHVRGSIDGGTFVPSEPVGEGNGCPSSIQYLPKNLSSAYPTNNTEVCNSTNATSSRSFGYGKRRTEHPVYIYE</sequence>
<keyword evidence="8" id="KW-0456">Lyase</keyword>
<dbReference type="GO" id="GO:0006401">
    <property type="term" value="P:RNA catabolic process"/>
    <property type="evidence" value="ECO:0007669"/>
    <property type="project" value="TreeGrafter"/>
</dbReference>
<comment type="similarity">
    <text evidence="1 10">Belongs to the RNase T2 family.</text>
</comment>
<dbReference type="PROSITE" id="PS00531">
    <property type="entry name" value="RNASE_T2_2"/>
    <property type="match status" value="1"/>
</dbReference>
<keyword evidence="4" id="KW-0255">Endonuclease</keyword>